<dbReference type="InterPro" id="IPR050903">
    <property type="entry name" value="Bact_Chemotaxis_MeTrfase"/>
</dbReference>
<dbReference type="Pfam" id="PF03705">
    <property type="entry name" value="CheR_N"/>
    <property type="match status" value="1"/>
</dbReference>
<dbReference type="Proteomes" id="UP000247476">
    <property type="component" value="Unassembled WGS sequence"/>
</dbReference>
<dbReference type="OrthoDB" id="9816309at2"/>
<dbReference type="InterPro" id="IPR029063">
    <property type="entry name" value="SAM-dependent_MTases_sf"/>
</dbReference>
<name>A0A2V5K8L9_9BACL</name>
<dbReference type="SUPFAM" id="SSF53335">
    <property type="entry name" value="S-adenosyl-L-methionine-dependent methyltransferases"/>
    <property type="match status" value="1"/>
</dbReference>
<keyword evidence="3" id="KW-1185">Reference proteome</keyword>
<dbReference type="SUPFAM" id="SSF47757">
    <property type="entry name" value="Chemotaxis receptor methyltransferase CheR, N-terminal domain"/>
    <property type="match status" value="1"/>
</dbReference>
<evidence type="ECO:0000259" key="1">
    <source>
        <dbReference type="PROSITE" id="PS50123"/>
    </source>
</evidence>
<dbReference type="RefSeq" id="WP_110840433.1">
    <property type="nucleotide sequence ID" value="NZ_QJVJ01000005.1"/>
</dbReference>
<evidence type="ECO:0000313" key="2">
    <source>
        <dbReference type="EMBL" id="PYI54374.1"/>
    </source>
</evidence>
<dbReference type="InterPro" id="IPR022641">
    <property type="entry name" value="CheR_N"/>
</dbReference>
<dbReference type="Pfam" id="PF01739">
    <property type="entry name" value="CheR"/>
    <property type="match status" value="1"/>
</dbReference>
<comment type="caution">
    <text evidence="2">The sequence shown here is derived from an EMBL/GenBank/DDBJ whole genome shotgun (WGS) entry which is preliminary data.</text>
</comment>
<feature type="domain" description="CheR-type methyltransferase" evidence="1">
    <location>
        <begin position="10"/>
        <end position="275"/>
    </location>
</feature>
<dbReference type="EMBL" id="QJVJ01000005">
    <property type="protein sequence ID" value="PYI54374.1"/>
    <property type="molecule type" value="Genomic_DNA"/>
</dbReference>
<reference evidence="2 3" key="1">
    <citation type="submission" date="2018-05" db="EMBL/GenBank/DDBJ databases">
        <title>Paenibacillus flagellatus sp. nov., isolated from selenium mineral soil.</title>
        <authorList>
            <person name="Dai X."/>
        </authorList>
    </citation>
    <scope>NUCLEOTIDE SEQUENCE [LARGE SCALE GENOMIC DNA]</scope>
    <source>
        <strain evidence="2 3">DXL2</strain>
    </source>
</reference>
<dbReference type="AlphaFoldDB" id="A0A2V5K8L9"/>
<dbReference type="PROSITE" id="PS50123">
    <property type="entry name" value="CHER"/>
    <property type="match status" value="1"/>
</dbReference>
<dbReference type="Gene3D" id="3.40.50.150">
    <property type="entry name" value="Vaccinia Virus protein VP39"/>
    <property type="match status" value="1"/>
</dbReference>
<sequence length="293" mass="33986">MSRLSPNPDRREEQEALERIEVSLLLEGVYRHYGHDFRNYTYSSIRRRIWNRVRAERLPTISALQAKVLHDPAAMERLLADFSIGVTEMFRDPTFFLALRHKVVPLLRALPFVRIWHAGCSTGEEVVSMAILLHEEGLYRKARLYATDMNAAALGQAEGGRFPLERMQQYTKNYLLSGGRRAFSEYYTVLGERAAFHPFLAENLVYSQHNLATDHSFNEFHLIVCRNVLIYFDDVMQRRVLELFRSSLVPEGMLGLGRKESLPRELQEGAFETIDGQEKLYRKCDPTGRDRTE</sequence>
<accession>A0A2V5K8L9</accession>
<protein>
    <submittedName>
        <fullName evidence="2">Chemotaxis protein CheR</fullName>
    </submittedName>
</protein>
<dbReference type="PANTHER" id="PTHR24422">
    <property type="entry name" value="CHEMOTAXIS PROTEIN METHYLTRANSFERASE"/>
    <property type="match status" value="1"/>
</dbReference>
<gene>
    <name evidence="2" type="ORF">DLM86_12945</name>
</gene>
<dbReference type="PANTHER" id="PTHR24422:SF8">
    <property type="entry name" value="CHEMOTAXIS PROTEIN"/>
    <property type="match status" value="1"/>
</dbReference>
<organism evidence="2 3">
    <name type="scientific">Paenibacillus flagellatus</name>
    <dbReference type="NCBI Taxonomy" id="2211139"/>
    <lineage>
        <taxon>Bacteria</taxon>
        <taxon>Bacillati</taxon>
        <taxon>Bacillota</taxon>
        <taxon>Bacilli</taxon>
        <taxon>Bacillales</taxon>
        <taxon>Paenibacillaceae</taxon>
        <taxon>Paenibacillus</taxon>
    </lineage>
</organism>
<dbReference type="InterPro" id="IPR022642">
    <property type="entry name" value="CheR_C"/>
</dbReference>
<proteinExistence type="predicted"/>
<evidence type="ECO:0000313" key="3">
    <source>
        <dbReference type="Proteomes" id="UP000247476"/>
    </source>
</evidence>
<dbReference type="PRINTS" id="PR00996">
    <property type="entry name" value="CHERMTFRASE"/>
</dbReference>
<dbReference type="SMART" id="SM00138">
    <property type="entry name" value="MeTrc"/>
    <property type="match status" value="1"/>
</dbReference>
<dbReference type="InterPro" id="IPR000780">
    <property type="entry name" value="CheR_MeTrfase"/>
</dbReference>
<dbReference type="GO" id="GO:0008757">
    <property type="term" value="F:S-adenosylmethionine-dependent methyltransferase activity"/>
    <property type="evidence" value="ECO:0007669"/>
    <property type="project" value="InterPro"/>
</dbReference>